<dbReference type="NCBIfam" id="TIGR03501">
    <property type="entry name" value="GlyGly_CTERM"/>
    <property type="match status" value="1"/>
</dbReference>
<dbReference type="InterPro" id="IPR020008">
    <property type="entry name" value="GlyGly_CTERM"/>
</dbReference>
<dbReference type="InterPro" id="IPR038081">
    <property type="entry name" value="CalX-like_sf"/>
</dbReference>
<keyword evidence="2" id="KW-1133">Transmembrane helix</keyword>
<feature type="transmembrane region" description="Helical" evidence="2">
    <location>
        <begin position="402"/>
        <end position="422"/>
    </location>
</feature>
<dbReference type="Gene3D" id="2.60.40.2030">
    <property type="match status" value="1"/>
</dbReference>
<evidence type="ECO:0000313" key="4">
    <source>
        <dbReference type="EMBL" id="PSX12230.1"/>
    </source>
</evidence>
<evidence type="ECO:0000313" key="5">
    <source>
        <dbReference type="Proteomes" id="UP000240989"/>
    </source>
</evidence>
<keyword evidence="5" id="KW-1185">Reference proteome</keyword>
<feature type="compositionally biased region" description="Gly residues" evidence="1">
    <location>
        <begin position="396"/>
        <end position="407"/>
    </location>
</feature>
<sequence>MNKILIISLSALLSAPAFAGMQPFFAKNIPEEWPSYEIKDYNGQVEDGYDGPLSNILVIYDPSIKPEQLNRYLVQQTAIANKAHDINNIKYRRNVVAAIPMKLEGDNVAEVADSFEFGAFDEIRRKYGASVVSLVINSNLADGQCGVQTSYHTVTAFNEPCSLPTLLAHEWGHVDRLGHEYEHTWSHFEDDNYAWRCGGKPTIMSADLNYDQFDLNEFYSDPNVTRGGEACGTVTANNAKVLLETISDIEYARWAQVPPLEKIGNVTIALDENQSSEFEKVITVTRDGDVSQAASIEVYSDAVTAVPATDYQELAKRVEFAPNETTKTVTLQLVNPAPADAICDDGERALKLGTRWGEKLGSSNQLDLTVKTPEDTLASCAKDKESEPTPEKPDNGNGGGGGGGGGGSTGLLSLFSLALFLFRRRN</sequence>
<feature type="chain" id="PRO_5046837221" evidence="3">
    <location>
        <begin position="20"/>
        <end position="426"/>
    </location>
</feature>
<accession>A0ABX5H8Q9</accession>
<dbReference type="EMBL" id="PYOU01000002">
    <property type="protein sequence ID" value="PSX12230.1"/>
    <property type="molecule type" value="Genomic_DNA"/>
</dbReference>
<evidence type="ECO:0000256" key="3">
    <source>
        <dbReference type="SAM" id="SignalP"/>
    </source>
</evidence>
<dbReference type="Proteomes" id="UP000240989">
    <property type="component" value="Unassembled WGS sequence"/>
</dbReference>
<feature type="region of interest" description="Disordered" evidence="1">
    <location>
        <begin position="380"/>
        <end position="407"/>
    </location>
</feature>
<gene>
    <name evidence="4" type="ORF">C0W27_03270</name>
</gene>
<feature type="compositionally biased region" description="Basic and acidic residues" evidence="1">
    <location>
        <begin position="381"/>
        <end position="394"/>
    </location>
</feature>
<keyword evidence="2" id="KW-0812">Transmembrane</keyword>
<reference evidence="4 5" key="1">
    <citation type="submission" date="2018-01" db="EMBL/GenBank/DDBJ databases">
        <title>Whole genome sequencing of Histamine producing bacteria.</title>
        <authorList>
            <person name="Butler K."/>
        </authorList>
    </citation>
    <scope>NUCLEOTIDE SEQUENCE [LARGE SCALE GENOMIC DNA]</scope>
    <source>
        <strain evidence="4 5">A6-1</strain>
    </source>
</reference>
<evidence type="ECO:0000256" key="1">
    <source>
        <dbReference type="SAM" id="MobiDB-lite"/>
    </source>
</evidence>
<keyword evidence="2" id="KW-0472">Membrane</keyword>
<feature type="signal peptide" evidence="3">
    <location>
        <begin position="1"/>
        <end position="19"/>
    </location>
</feature>
<evidence type="ECO:0000256" key="2">
    <source>
        <dbReference type="SAM" id="Phobius"/>
    </source>
</evidence>
<name>A0ABX5H8Q9_PHOAN</name>
<comment type="caution">
    <text evidence="4">The sequence shown here is derived from an EMBL/GenBank/DDBJ whole genome shotgun (WGS) entry which is preliminary data.</text>
</comment>
<dbReference type="SUPFAM" id="SSF141072">
    <property type="entry name" value="CalX-like"/>
    <property type="match status" value="1"/>
</dbReference>
<organism evidence="4 5">
    <name type="scientific">Photobacterium angustum</name>
    <dbReference type="NCBI Taxonomy" id="661"/>
    <lineage>
        <taxon>Bacteria</taxon>
        <taxon>Pseudomonadati</taxon>
        <taxon>Pseudomonadota</taxon>
        <taxon>Gammaproteobacteria</taxon>
        <taxon>Vibrionales</taxon>
        <taxon>Vibrionaceae</taxon>
        <taxon>Photobacterium</taxon>
    </lineage>
</organism>
<protein>
    <submittedName>
        <fullName evidence="4">GlyGly-CTERM sorting domain-containing protein</fullName>
    </submittedName>
</protein>
<keyword evidence="3" id="KW-0732">Signal</keyword>
<dbReference type="RefSeq" id="WP_045153388.1">
    <property type="nucleotide sequence ID" value="NZ_JZSW01000013.1"/>
</dbReference>
<proteinExistence type="predicted"/>